<dbReference type="GO" id="GO:0000445">
    <property type="term" value="C:THO complex part of transcription export complex"/>
    <property type="evidence" value="ECO:0007669"/>
    <property type="project" value="TreeGrafter"/>
</dbReference>
<accession>A0AAV7Y1P3</accession>
<dbReference type="GO" id="GO:0006406">
    <property type="term" value="P:mRNA export from nucleus"/>
    <property type="evidence" value="ECO:0007669"/>
    <property type="project" value="TreeGrafter"/>
</dbReference>
<evidence type="ECO:0000313" key="5">
    <source>
        <dbReference type="Proteomes" id="UP001075354"/>
    </source>
</evidence>
<dbReference type="Pfam" id="PF09766">
    <property type="entry name" value="FmiP_Thoc5"/>
    <property type="match status" value="1"/>
</dbReference>
<name>A0AAV7Y1P3_9NEOP</name>
<evidence type="ECO:0000256" key="1">
    <source>
        <dbReference type="ARBA" id="ARBA00004123"/>
    </source>
</evidence>
<reference evidence="4" key="1">
    <citation type="submission" date="2022-12" db="EMBL/GenBank/DDBJ databases">
        <title>Chromosome-level genome assembly of the bean flower thrips Megalurothrips usitatus.</title>
        <authorList>
            <person name="Ma L."/>
            <person name="Liu Q."/>
            <person name="Li H."/>
            <person name="Cai W."/>
        </authorList>
    </citation>
    <scope>NUCLEOTIDE SEQUENCE</scope>
    <source>
        <strain evidence="4">Cailab_2022a</strain>
    </source>
</reference>
<organism evidence="4 5">
    <name type="scientific">Megalurothrips usitatus</name>
    <name type="common">bean blossom thrips</name>
    <dbReference type="NCBI Taxonomy" id="439358"/>
    <lineage>
        <taxon>Eukaryota</taxon>
        <taxon>Metazoa</taxon>
        <taxon>Ecdysozoa</taxon>
        <taxon>Arthropoda</taxon>
        <taxon>Hexapoda</taxon>
        <taxon>Insecta</taxon>
        <taxon>Pterygota</taxon>
        <taxon>Neoptera</taxon>
        <taxon>Paraneoptera</taxon>
        <taxon>Thysanoptera</taxon>
        <taxon>Terebrantia</taxon>
        <taxon>Thripoidea</taxon>
        <taxon>Thripidae</taxon>
        <taxon>Megalurothrips</taxon>
    </lineage>
</organism>
<evidence type="ECO:0000256" key="2">
    <source>
        <dbReference type="ARBA" id="ARBA00008044"/>
    </source>
</evidence>
<evidence type="ECO:0000313" key="4">
    <source>
        <dbReference type="EMBL" id="KAJ1531707.1"/>
    </source>
</evidence>
<comment type="subcellular location">
    <subcellularLocation>
        <location evidence="1">Nucleus</location>
    </subcellularLocation>
</comment>
<protein>
    <submittedName>
        <fullName evidence="4">Uncharacterized protein</fullName>
    </submittedName>
</protein>
<dbReference type="AlphaFoldDB" id="A0AAV7Y1P3"/>
<keyword evidence="5" id="KW-1185">Reference proteome</keyword>
<dbReference type="InterPro" id="IPR019163">
    <property type="entry name" value="THO_Thoc5"/>
</dbReference>
<comment type="caution">
    <text evidence="4">The sequence shown here is derived from an EMBL/GenBank/DDBJ whole genome shotgun (WGS) entry which is preliminary data.</text>
</comment>
<keyword evidence="3" id="KW-0539">Nucleus</keyword>
<dbReference type="GO" id="GO:0003729">
    <property type="term" value="F:mRNA binding"/>
    <property type="evidence" value="ECO:0007669"/>
    <property type="project" value="TreeGrafter"/>
</dbReference>
<dbReference type="Proteomes" id="UP001075354">
    <property type="component" value="Chromosome 1"/>
</dbReference>
<comment type="similarity">
    <text evidence="2">Belongs to the THOC5 family.</text>
</comment>
<dbReference type="PANTHER" id="PTHR13375">
    <property type="entry name" value="FMS INTERACTING PROTEIN"/>
    <property type="match status" value="1"/>
</dbReference>
<dbReference type="EMBL" id="JAPTSV010000001">
    <property type="protein sequence ID" value="KAJ1531707.1"/>
    <property type="molecule type" value="Genomic_DNA"/>
</dbReference>
<proteinExistence type="inferred from homology"/>
<sequence>MLFDVLNNFLIPKLYLKVEVTSKSKRHHRKRSSKIDRLEERRKRLLAKHPLNVNLTISLKDGSTITLEFYYLLNLSVVTVKCAVQVSEPITGVFASTLMAPSNLLCGLYPGDTGLESPNVANYYQLQNVGLGPFVDLVSQLGSPYMWAQKVAGLDFISCNLKGQQGPSVKVSQANIPNTIKALQQRFKSRFALCKQVQSLESGAVPPIPALMEHFPTKINSQVNSLKQISWEEYRKNKSTHWLIEQNQVGELDFVYRMNISRGPAKALALIAIRNNYPESPPLFSIEVNWKGLLTAASSDAIRDMEREVNVYVQEFMAGKEWIDTLLAAQVTRLLYCFDVYLEANAVTDEDKKLFPREKVFIQATRSRTRSLPYKYVEMGGGVFTQRHT</sequence>
<dbReference type="PANTHER" id="PTHR13375:SF3">
    <property type="entry name" value="THO COMPLEX SUBUNIT 5 HOMOLOG"/>
    <property type="match status" value="1"/>
</dbReference>
<gene>
    <name evidence="4" type="ORF">ONE63_000374</name>
</gene>
<evidence type="ECO:0000256" key="3">
    <source>
        <dbReference type="ARBA" id="ARBA00023242"/>
    </source>
</evidence>